<dbReference type="Pfam" id="PF18909">
    <property type="entry name" value="dGTP_diPhyd_N"/>
    <property type="match status" value="1"/>
</dbReference>
<dbReference type="InterPro" id="IPR044038">
    <property type="entry name" value="dATP/dGTP_diPOhydrolase_N"/>
</dbReference>
<evidence type="ECO:0000313" key="6">
    <source>
        <dbReference type="Proteomes" id="UP001242995"/>
    </source>
</evidence>
<evidence type="ECO:0000259" key="2">
    <source>
        <dbReference type="Pfam" id="PF18909"/>
    </source>
</evidence>
<evidence type="ECO:0000313" key="4">
    <source>
        <dbReference type="EMBL" id="MDQ0180836.1"/>
    </source>
</evidence>
<proteinExistence type="predicted"/>
<comment type="caution">
    <text evidence="3">The sequence shown here is derived from an EMBL/GenBank/DDBJ whole genome shotgun (WGS) entry which is preliminary data.</text>
</comment>
<sequence>MTIVERALPQFETKDSGKRDTYASGMNREPDTGRPRFDLLVPENVPFDQQLLTRCAALMERGALKYAERNWERADSSEELERMKASAFRHFMQWVAGETDEDHAAAVLFNILATETTAYKIKRGRADGD</sequence>
<protein>
    <submittedName>
        <fullName evidence="3">tRNA A37 N6-isopentenylltransferase MiaA</fullName>
    </submittedName>
</protein>
<dbReference type="EMBL" id="JAUSTF010000004">
    <property type="protein sequence ID" value="MDQ0180836.1"/>
    <property type="molecule type" value="Genomic_DNA"/>
</dbReference>
<dbReference type="Proteomes" id="UP001230951">
    <property type="component" value="Unassembled WGS sequence"/>
</dbReference>
<gene>
    <name evidence="3" type="ORF">J2S90_001690</name>
    <name evidence="4" type="ORF">J2S93_002263</name>
</gene>
<feature type="region of interest" description="Disordered" evidence="1">
    <location>
        <begin position="14"/>
        <end position="35"/>
    </location>
</feature>
<reference evidence="3 5" key="1">
    <citation type="submission" date="2023-07" db="EMBL/GenBank/DDBJ databases">
        <title>Sorghum-associated microbial communities from plants grown in Nebraska, USA.</title>
        <authorList>
            <person name="Schachtman D."/>
        </authorList>
    </citation>
    <scope>NUCLEOTIDE SEQUENCE</scope>
    <source>
        <strain evidence="3">DS1006</strain>
        <strain evidence="4 5">DS1016</strain>
    </source>
</reference>
<organism evidence="3 6">
    <name type="scientific">Arthrobacter bambusae</name>
    <dbReference type="NCBI Taxonomy" id="1338426"/>
    <lineage>
        <taxon>Bacteria</taxon>
        <taxon>Bacillati</taxon>
        <taxon>Actinomycetota</taxon>
        <taxon>Actinomycetes</taxon>
        <taxon>Micrococcales</taxon>
        <taxon>Micrococcaceae</taxon>
        <taxon>Arthrobacter</taxon>
    </lineage>
</organism>
<dbReference type="RefSeq" id="WP_306960619.1">
    <property type="nucleotide sequence ID" value="NZ_JAUSRG010000003.1"/>
</dbReference>
<feature type="domain" description="dATP/dGTP diphosphohydrolase N-terminal" evidence="2">
    <location>
        <begin position="27"/>
        <end position="115"/>
    </location>
</feature>
<dbReference type="EMBL" id="JAUSRG010000003">
    <property type="protein sequence ID" value="MDP9904735.1"/>
    <property type="molecule type" value="Genomic_DNA"/>
</dbReference>
<accession>A0AAW8DH70</accession>
<evidence type="ECO:0000313" key="5">
    <source>
        <dbReference type="Proteomes" id="UP001230951"/>
    </source>
</evidence>
<evidence type="ECO:0000256" key="1">
    <source>
        <dbReference type="SAM" id="MobiDB-lite"/>
    </source>
</evidence>
<name>A0AAW8DH70_9MICC</name>
<keyword evidence="5" id="KW-1185">Reference proteome</keyword>
<evidence type="ECO:0000313" key="3">
    <source>
        <dbReference type="EMBL" id="MDP9904735.1"/>
    </source>
</evidence>
<dbReference type="Proteomes" id="UP001242995">
    <property type="component" value="Unassembled WGS sequence"/>
</dbReference>
<dbReference type="AlphaFoldDB" id="A0AAW8DH70"/>